<dbReference type="AlphaFoldDB" id="A0A9D4L3B8"/>
<proteinExistence type="predicted"/>
<reference evidence="1" key="2">
    <citation type="submission" date="2020-11" db="EMBL/GenBank/DDBJ databases">
        <authorList>
            <person name="McCartney M.A."/>
            <person name="Auch B."/>
            <person name="Kono T."/>
            <person name="Mallez S."/>
            <person name="Becker A."/>
            <person name="Gohl D.M."/>
            <person name="Silverstein K.A.T."/>
            <person name="Koren S."/>
            <person name="Bechman K.B."/>
            <person name="Herman A."/>
            <person name="Abrahante J.E."/>
            <person name="Garbe J."/>
        </authorList>
    </citation>
    <scope>NUCLEOTIDE SEQUENCE</scope>
    <source>
        <strain evidence="1">Duluth1</strain>
        <tissue evidence="1">Whole animal</tissue>
    </source>
</reference>
<evidence type="ECO:0000313" key="2">
    <source>
        <dbReference type="Proteomes" id="UP000828390"/>
    </source>
</evidence>
<organism evidence="1 2">
    <name type="scientific">Dreissena polymorpha</name>
    <name type="common">Zebra mussel</name>
    <name type="synonym">Mytilus polymorpha</name>
    <dbReference type="NCBI Taxonomy" id="45954"/>
    <lineage>
        <taxon>Eukaryota</taxon>
        <taxon>Metazoa</taxon>
        <taxon>Spiralia</taxon>
        <taxon>Lophotrochozoa</taxon>
        <taxon>Mollusca</taxon>
        <taxon>Bivalvia</taxon>
        <taxon>Autobranchia</taxon>
        <taxon>Heteroconchia</taxon>
        <taxon>Euheterodonta</taxon>
        <taxon>Imparidentia</taxon>
        <taxon>Neoheterodontei</taxon>
        <taxon>Myida</taxon>
        <taxon>Dreissenoidea</taxon>
        <taxon>Dreissenidae</taxon>
        <taxon>Dreissena</taxon>
    </lineage>
</organism>
<dbReference type="Proteomes" id="UP000828390">
    <property type="component" value="Unassembled WGS sequence"/>
</dbReference>
<name>A0A9D4L3B8_DREPO</name>
<dbReference type="EMBL" id="JAIWYP010000003">
    <property type="protein sequence ID" value="KAH3850504.1"/>
    <property type="molecule type" value="Genomic_DNA"/>
</dbReference>
<protein>
    <submittedName>
        <fullName evidence="1">Uncharacterized protein</fullName>
    </submittedName>
</protein>
<sequence length="58" mass="6417">MRHAKTGLLACAAIAAPDQPAYSRILNRNSPIPLKRNLRDFMADMVTSDQAAQLRYAC</sequence>
<evidence type="ECO:0000313" key="1">
    <source>
        <dbReference type="EMBL" id="KAH3850504.1"/>
    </source>
</evidence>
<accession>A0A9D4L3B8</accession>
<keyword evidence="2" id="KW-1185">Reference proteome</keyword>
<gene>
    <name evidence="1" type="ORF">DPMN_092916</name>
</gene>
<comment type="caution">
    <text evidence="1">The sequence shown here is derived from an EMBL/GenBank/DDBJ whole genome shotgun (WGS) entry which is preliminary data.</text>
</comment>
<reference evidence="1" key="1">
    <citation type="journal article" date="2019" name="bioRxiv">
        <title>The Genome of the Zebra Mussel, Dreissena polymorpha: A Resource for Invasive Species Research.</title>
        <authorList>
            <person name="McCartney M.A."/>
            <person name="Auch B."/>
            <person name="Kono T."/>
            <person name="Mallez S."/>
            <person name="Zhang Y."/>
            <person name="Obille A."/>
            <person name="Becker A."/>
            <person name="Abrahante J.E."/>
            <person name="Garbe J."/>
            <person name="Badalamenti J.P."/>
            <person name="Herman A."/>
            <person name="Mangelson H."/>
            <person name="Liachko I."/>
            <person name="Sullivan S."/>
            <person name="Sone E.D."/>
            <person name="Koren S."/>
            <person name="Silverstein K.A.T."/>
            <person name="Beckman K.B."/>
            <person name="Gohl D.M."/>
        </authorList>
    </citation>
    <scope>NUCLEOTIDE SEQUENCE</scope>
    <source>
        <strain evidence="1">Duluth1</strain>
        <tissue evidence="1">Whole animal</tissue>
    </source>
</reference>